<dbReference type="GO" id="GO:0007009">
    <property type="term" value="P:plasma membrane organization"/>
    <property type="evidence" value="ECO:0007669"/>
    <property type="project" value="TreeGrafter"/>
</dbReference>
<evidence type="ECO:0000256" key="4">
    <source>
        <dbReference type="ARBA" id="ARBA00022989"/>
    </source>
</evidence>
<evidence type="ECO:0000256" key="1">
    <source>
        <dbReference type="ARBA" id="ARBA00004370"/>
    </source>
</evidence>
<dbReference type="InterPro" id="IPR037721">
    <property type="entry name" value="Ferlin"/>
</dbReference>
<sequence>MPPDANPEWNEVFFFPLRLPPLCDQIQFAILSGSKVLGTASLDLSHISLAGAELEGGPPGFLPCFGPTFLPFYGPRADAARAGSTGTGVAYRGRVLLEISTHMGPPDGHQRDTIRPEDIDRVQRHLPRCHFGLCGVFYSATMVPPGPELLRFELSIGHYGDSSDATCKPAASATPNGCPVFDGNHYHYLPWYGDKPVAAVTSCWEDASHRWDALNLLRVLCRRLVSTHGW</sequence>
<protein>
    <submittedName>
        <fullName evidence="6">FR1L5 protein</fullName>
    </submittedName>
</protein>
<feature type="non-terminal residue" evidence="6">
    <location>
        <position position="230"/>
    </location>
</feature>
<dbReference type="PANTHER" id="PTHR12546">
    <property type="entry name" value="FER-1-LIKE"/>
    <property type="match status" value="1"/>
</dbReference>
<accession>A0A852BVU1</accession>
<evidence type="ECO:0000313" key="7">
    <source>
        <dbReference type="Proteomes" id="UP000611227"/>
    </source>
</evidence>
<gene>
    <name evidence="6" type="primary">Fer1l5</name>
    <name evidence="6" type="ORF">RAMSUL_R13929</name>
</gene>
<evidence type="ECO:0000313" key="6">
    <source>
        <dbReference type="EMBL" id="NXP72028.1"/>
    </source>
</evidence>
<comment type="subcellular location">
    <subcellularLocation>
        <location evidence="1">Membrane</location>
    </subcellularLocation>
</comment>
<organism evidence="6 7">
    <name type="scientific">Ramphastos sulfuratus</name>
    <dbReference type="NCBI Taxonomy" id="322582"/>
    <lineage>
        <taxon>Eukaryota</taxon>
        <taxon>Metazoa</taxon>
        <taxon>Chordata</taxon>
        <taxon>Craniata</taxon>
        <taxon>Vertebrata</taxon>
        <taxon>Euteleostomi</taxon>
        <taxon>Archelosauria</taxon>
        <taxon>Archosauria</taxon>
        <taxon>Dinosauria</taxon>
        <taxon>Saurischia</taxon>
        <taxon>Theropoda</taxon>
        <taxon>Coelurosauria</taxon>
        <taxon>Aves</taxon>
        <taxon>Neognathae</taxon>
        <taxon>Neoaves</taxon>
        <taxon>Telluraves</taxon>
        <taxon>Coraciimorphae</taxon>
        <taxon>Piciformes</taxon>
        <taxon>Ramphastidae</taxon>
        <taxon>Ramphastos</taxon>
    </lineage>
</organism>
<dbReference type="GO" id="GO:0061025">
    <property type="term" value="P:membrane fusion"/>
    <property type="evidence" value="ECO:0007669"/>
    <property type="project" value="TreeGrafter"/>
</dbReference>
<comment type="caution">
    <text evidence="6">The sequence shown here is derived from an EMBL/GenBank/DDBJ whole genome shotgun (WGS) entry which is preliminary data.</text>
</comment>
<evidence type="ECO:0000256" key="3">
    <source>
        <dbReference type="ARBA" id="ARBA00022737"/>
    </source>
</evidence>
<reference evidence="6" key="1">
    <citation type="submission" date="2019-09" db="EMBL/GenBank/DDBJ databases">
        <title>Bird 10,000 Genomes (B10K) Project - Family phase.</title>
        <authorList>
            <person name="Zhang G."/>
        </authorList>
    </citation>
    <scope>NUCLEOTIDE SEQUENCE</scope>
    <source>
        <strain evidence="6">B10K-DU-001-30</strain>
        <tissue evidence="6">Muscle</tissue>
    </source>
</reference>
<dbReference type="Proteomes" id="UP000611227">
    <property type="component" value="Unassembled WGS sequence"/>
</dbReference>
<dbReference type="AlphaFoldDB" id="A0A852BVU1"/>
<keyword evidence="2" id="KW-0812">Transmembrane</keyword>
<dbReference type="PANTHER" id="PTHR12546:SF34">
    <property type="entry name" value="FER-1-LIKE PROTEIN 5"/>
    <property type="match status" value="1"/>
</dbReference>
<name>A0A852BVU1_9PICI</name>
<feature type="non-terminal residue" evidence="6">
    <location>
        <position position="1"/>
    </location>
</feature>
<dbReference type="SUPFAM" id="SSF49562">
    <property type="entry name" value="C2 domain (Calcium/lipid-binding domain, CaLB)"/>
    <property type="match status" value="1"/>
</dbReference>
<proteinExistence type="predicted"/>
<keyword evidence="7" id="KW-1185">Reference proteome</keyword>
<dbReference type="InterPro" id="IPR035892">
    <property type="entry name" value="C2_domain_sf"/>
</dbReference>
<evidence type="ECO:0000256" key="5">
    <source>
        <dbReference type="ARBA" id="ARBA00023136"/>
    </source>
</evidence>
<keyword evidence="3" id="KW-0677">Repeat</keyword>
<keyword evidence="4" id="KW-1133">Transmembrane helix</keyword>
<keyword evidence="5" id="KW-0472">Membrane</keyword>
<dbReference type="GO" id="GO:0016020">
    <property type="term" value="C:membrane"/>
    <property type="evidence" value="ECO:0007669"/>
    <property type="project" value="UniProtKB-SubCell"/>
</dbReference>
<dbReference type="Gene3D" id="2.60.40.150">
    <property type="entry name" value="C2 domain"/>
    <property type="match status" value="1"/>
</dbReference>
<evidence type="ECO:0000256" key="2">
    <source>
        <dbReference type="ARBA" id="ARBA00022692"/>
    </source>
</evidence>
<dbReference type="EMBL" id="WBNM01008119">
    <property type="protein sequence ID" value="NXP72028.1"/>
    <property type="molecule type" value="Genomic_DNA"/>
</dbReference>